<dbReference type="PANTHER" id="PTHR45527">
    <property type="entry name" value="NONRIBOSOMAL PEPTIDE SYNTHETASE"/>
    <property type="match status" value="1"/>
</dbReference>
<dbReference type="Pfam" id="PF13193">
    <property type="entry name" value="AMP-binding_C"/>
    <property type="match status" value="1"/>
</dbReference>
<proteinExistence type="predicted"/>
<evidence type="ECO:0000313" key="5">
    <source>
        <dbReference type="Proteomes" id="UP001160301"/>
    </source>
</evidence>
<dbReference type="Gene3D" id="3.40.50.12780">
    <property type="entry name" value="N-terminal domain of ligase-like"/>
    <property type="match status" value="1"/>
</dbReference>
<evidence type="ECO:0000313" key="4">
    <source>
        <dbReference type="EMBL" id="MDI1433381.1"/>
    </source>
</evidence>
<dbReference type="PANTHER" id="PTHR45527:SF1">
    <property type="entry name" value="FATTY ACID SYNTHASE"/>
    <property type="match status" value="1"/>
</dbReference>
<dbReference type="InterPro" id="IPR010071">
    <property type="entry name" value="AA_adenyl_dom"/>
</dbReference>
<protein>
    <submittedName>
        <fullName evidence="4">Non-ribosomal peptide synthetase</fullName>
    </submittedName>
</protein>
<evidence type="ECO:0000256" key="1">
    <source>
        <dbReference type="ARBA" id="ARBA00022450"/>
    </source>
</evidence>
<evidence type="ECO:0000256" key="2">
    <source>
        <dbReference type="ARBA" id="ARBA00022553"/>
    </source>
</evidence>
<dbReference type="Gene3D" id="1.10.10.1830">
    <property type="entry name" value="Non-ribosomal peptide synthase, adenylation domain"/>
    <property type="match status" value="1"/>
</dbReference>
<evidence type="ECO:0000259" key="3">
    <source>
        <dbReference type="PROSITE" id="PS50075"/>
    </source>
</evidence>
<dbReference type="Gene3D" id="1.10.1200.10">
    <property type="entry name" value="ACP-like"/>
    <property type="match status" value="1"/>
</dbReference>
<dbReference type="PROSITE" id="PS50075">
    <property type="entry name" value="CARRIER"/>
    <property type="match status" value="1"/>
</dbReference>
<dbReference type="InterPro" id="IPR020845">
    <property type="entry name" value="AMP-binding_CS"/>
</dbReference>
<dbReference type="InterPro" id="IPR029058">
    <property type="entry name" value="AB_hydrolase_fold"/>
</dbReference>
<dbReference type="Gene3D" id="3.30.300.30">
    <property type="match status" value="1"/>
</dbReference>
<dbReference type="InterPro" id="IPR025110">
    <property type="entry name" value="AMP-bd_C"/>
</dbReference>
<dbReference type="Pfam" id="PF00501">
    <property type="entry name" value="AMP-binding"/>
    <property type="match status" value="1"/>
</dbReference>
<dbReference type="CDD" id="cd19531">
    <property type="entry name" value="LCL_NRPS-like"/>
    <property type="match status" value="1"/>
</dbReference>
<dbReference type="InterPro" id="IPR020806">
    <property type="entry name" value="PKS_PP-bd"/>
</dbReference>
<dbReference type="InterPro" id="IPR045851">
    <property type="entry name" value="AMP-bd_C_sf"/>
</dbReference>
<dbReference type="Proteomes" id="UP001160301">
    <property type="component" value="Unassembled WGS sequence"/>
</dbReference>
<dbReference type="Pfam" id="PF00550">
    <property type="entry name" value="PP-binding"/>
    <property type="match status" value="1"/>
</dbReference>
<feature type="domain" description="Carrier" evidence="3">
    <location>
        <begin position="1048"/>
        <end position="1123"/>
    </location>
</feature>
<dbReference type="Pfam" id="PF00668">
    <property type="entry name" value="Condensation"/>
    <property type="match status" value="1"/>
</dbReference>
<dbReference type="InterPro" id="IPR020802">
    <property type="entry name" value="TesA-like"/>
</dbReference>
<dbReference type="SUPFAM" id="SSF52777">
    <property type="entry name" value="CoA-dependent acyltransferases"/>
    <property type="match status" value="2"/>
</dbReference>
<dbReference type="PROSITE" id="PS00455">
    <property type="entry name" value="AMP_BINDING"/>
    <property type="match status" value="1"/>
</dbReference>
<dbReference type="SUPFAM" id="SSF53474">
    <property type="entry name" value="alpha/beta-Hydrolases"/>
    <property type="match status" value="1"/>
</dbReference>
<dbReference type="CDD" id="cd05930">
    <property type="entry name" value="A_NRPS"/>
    <property type="match status" value="1"/>
</dbReference>
<dbReference type="InterPro" id="IPR036736">
    <property type="entry name" value="ACP-like_sf"/>
</dbReference>
<dbReference type="InterPro" id="IPR041464">
    <property type="entry name" value="TubC_N"/>
</dbReference>
<sequence>MKPVDVLLANLARDGVRIALEGDNLRVTPRSALTPALVEELKARKSDIMSFLRRGTADAARAIPRAPRSGLLPLSHAQERLWFLSRLEDDSATYNMSMCPRLLGKLDAAALEQSLQEIVRRHEILRTTFVLMEGAPRQNIGAPAFRLPIVDLSALSPADRGAEVARRVKEDAAQRFRLDEEPPFRATLLRLGEAEHVLLLNMHHIASDGLSTAVLMREFGALYAAFREGKPSPLPELSIQYADYAAWHRAHLSSEVMADKLAHWKRKLEGAPPLLSLPQDHPRPPRAVFEGGSAARLLSRPLSSALRALGQQHDATLFVTLLAAYQLLLSRWSGERDIVVGTPVAGRSHVELEGLLGPFLNSLVLRTDLSGAPTFAELLGRVRRVALDAFAHQDVPFEKIVAELSPARHLNHGPLYQVMFNMVPAATGTLELPGLRVEESVDQGETEAKLDLTLYAVDVEDGVVLRTVYNAALFSAPRMEHLLDQYAHLLQQIVEDPSRPIDTYSLVTPAARALLPDMKVTLPQPSYPPVPVEVAAWAERTPDQIALIRGTDTWTYRELAQKAAGISSALVELGVQAGDIVAVWGGKSFGLVASMLGILDAGGAFLLLDPRLPRPRLATMLEESGAKYAISLTRDDREAAWLSARHLRELLVHPRHGLERPDGPRLPLGARPPSPDTPAYVFFTSGTTGVPKGVLGVHKGLAHFLSWERKQFGVGPGDRVAQLIALSFDAVLRDVFLPLTSGGSLALHTDDDMVDGRRLADWIERDGITFLHTVPSVVETWLADIPEGRTMPSLRCAIIAGEPLRDSLIRRFRERFPRCRVVNFYGTTETTMSKFFFDVPDPPLPGVQPIGFALPETHGLVLRDGRLCGVGEAGEIVIRTPFRTKGYLNGSEADRRRFGKNPHTDDPEDLLYFTGDVGRYRPDGSISIFGRGDEQVKIRGIRVELRAIEAVLAQHPDIERVAVTTVGEGARKQIVAYVVGRRKEGSQVATAPSAATLRHFMQEKVPDYMIPATFVAMETLPLNTSGKIDRRALPQPDERTAQRRLHIPPRNVDEHKLLEIWESVLEVAPISVRDNFFELGGHSLLAVRLMAKVEETFGKHLPLSAVFQHPTVEEMTQLLLRSDESDLWAPLVPIKPRGSRRPLFCIPGLGGNVVAFHDLAQYLGSDQPVYGLQTMGLDGITEPYTTIEEVVTRYIAEIRAVAPQGPYRICGHSWGGRVAFAMTQDLVRAGEKVSLWVFDSSSPDMAANPLVKPFEEKFVIADLIFGIGVTFDEDFSITPELLEPLPSDDRFGLLRSCLEKVGILAPGTSLKHVRGLLNVFHANRQMNYVPRDILPTPFVFFVAEDEGEELGRKKIAGWTQLVPVTAVHVPGAHVNLIEEPHVQSIARRMAADLASLDAEDA</sequence>
<dbReference type="Pfam" id="PF00975">
    <property type="entry name" value="Thioesterase"/>
    <property type="match status" value="1"/>
</dbReference>
<dbReference type="SMART" id="SM00824">
    <property type="entry name" value="PKS_TE"/>
    <property type="match status" value="1"/>
</dbReference>
<dbReference type="SUPFAM" id="SSF56801">
    <property type="entry name" value="Acetyl-CoA synthetase-like"/>
    <property type="match status" value="1"/>
</dbReference>
<dbReference type="Pfam" id="PF18563">
    <property type="entry name" value="TubC_N"/>
    <property type="match status" value="1"/>
</dbReference>
<dbReference type="InterPro" id="IPR001242">
    <property type="entry name" value="Condensation_dom"/>
</dbReference>
<dbReference type="InterPro" id="IPR042099">
    <property type="entry name" value="ANL_N_sf"/>
</dbReference>
<dbReference type="Gene3D" id="3.30.559.10">
    <property type="entry name" value="Chloramphenicol acetyltransferase-like domain"/>
    <property type="match status" value="1"/>
</dbReference>
<accession>A0ABT6NYM3</accession>
<name>A0ABT6NYM3_9BACT</name>
<gene>
    <name evidence="4" type="ORF">QHF89_28045</name>
</gene>
<keyword evidence="2" id="KW-0597">Phosphoprotein</keyword>
<reference evidence="4 5" key="1">
    <citation type="submission" date="2023-04" db="EMBL/GenBank/DDBJ databases">
        <title>The genome sequence of Polyangium sorediatum DSM14670.</title>
        <authorList>
            <person name="Zhang X."/>
        </authorList>
    </citation>
    <scope>NUCLEOTIDE SEQUENCE [LARGE SCALE GENOMIC DNA]</scope>
    <source>
        <strain evidence="4 5">DSM 14670</strain>
    </source>
</reference>
<dbReference type="SMART" id="SM00823">
    <property type="entry name" value="PKS_PP"/>
    <property type="match status" value="1"/>
</dbReference>
<dbReference type="Gene3D" id="3.40.50.1820">
    <property type="entry name" value="alpha/beta hydrolase"/>
    <property type="match status" value="1"/>
</dbReference>
<keyword evidence="5" id="KW-1185">Reference proteome</keyword>
<dbReference type="NCBIfam" id="TIGR01733">
    <property type="entry name" value="AA-adenyl-dom"/>
    <property type="match status" value="1"/>
</dbReference>
<dbReference type="EMBL" id="JARZHI010000029">
    <property type="protein sequence ID" value="MDI1433381.1"/>
    <property type="molecule type" value="Genomic_DNA"/>
</dbReference>
<dbReference type="Gene3D" id="3.30.559.30">
    <property type="entry name" value="Nonribosomal peptide synthetase, condensation domain"/>
    <property type="match status" value="1"/>
</dbReference>
<dbReference type="InterPro" id="IPR044894">
    <property type="entry name" value="TubC_N_sf"/>
</dbReference>
<dbReference type="RefSeq" id="WP_136970796.1">
    <property type="nucleotide sequence ID" value="NZ_JARZHI010000029.1"/>
</dbReference>
<organism evidence="4 5">
    <name type="scientific">Polyangium sorediatum</name>
    <dbReference type="NCBI Taxonomy" id="889274"/>
    <lineage>
        <taxon>Bacteria</taxon>
        <taxon>Pseudomonadati</taxon>
        <taxon>Myxococcota</taxon>
        <taxon>Polyangia</taxon>
        <taxon>Polyangiales</taxon>
        <taxon>Polyangiaceae</taxon>
        <taxon>Polyangium</taxon>
    </lineage>
</organism>
<dbReference type="InterPro" id="IPR009081">
    <property type="entry name" value="PP-bd_ACP"/>
</dbReference>
<dbReference type="InterPro" id="IPR001031">
    <property type="entry name" value="Thioesterase"/>
</dbReference>
<dbReference type="InterPro" id="IPR000873">
    <property type="entry name" value="AMP-dep_synth/lig_dom"/>
</dbReference>
<keyword evidence="1" id="KW-0596">Phosphopantetheine</keyword>
<comment type="caution">
    <text evidence="4">The sequence shown here is derived from an EMBL/GenBank/DDBJ whole genome shotgun (WGS) entry which is preliminary data.</text>
</comment>
<dbReference type="SUPFAM" id="SSF47336">
    <property type="entry name" value="ACP-like"/>
    <property type="match status" value="1"/>
</dbReference>
<dbReference type="InterPro" id="IPR023213">
    <property type="entry name" value="CAT-like_dom_sf"/>
</dbReference>